<dbReference type="EMBL" id="JACIFV010000004">
    <property type="protein sequence ID" value="MBB4191489.1"/>
    <property type="molecule type" value="Genomic_DNA"/>
</dbReference>
<comment type="caution">
    <text evidence="1">The sequence shown here is derived from an EMBL/GenBank/DDBJ whole genome shotgun (WGS) entry which is preliminary data.</text>
</comment>
<dbReference type="RefSeq" id="WP_184454956.1">
    <property type="nucleotide sequence ID" value="NZ_JACIFV010000004.1"/>
</dbReference>
<evidence type="ECO:0000313" key="2">
    <source>
        <dbReference type="Proteomes" id="UP000524492"/>
    </source>
</evidence>
<gene>
    <name evidence="1" type="ORF">GGD53_001637</name>
</gene>
<reference evidence="1 2" key="1">
    <citation type="submission" date="2020-08" db="EMBL/GenBank/DDBJ databases">
        <title>Genomic Encyclopedia of Type Strains, Phase IV (KMG-V): Genome sequencing to study the core and pangenomes of soil and plant-associated prokaryotes.</title>
        <authorList>
            <person name="Whitman W."/>
        </authorList>
    </citation>
    <scope>NUCLEOTIDE SEQUENCE [LARGE SCALE GENOMIC DNA]</scope>
    <source>
        <strain evidence="1 2">SEMIA 4074</strain>
    </source>
</reference>
<name>A0A7W6MF34_9HYPH</name>
<accession>A0A7W6MF34</accession>
<dbReference type="Proteomes" id="UP000524492">
    <property type="component" value="Unassembled WGS sequence"/>
</dbReference>
<sequence>MRRSSFIARRRHSPGIAASFVRPERRAALLCALSATVFVCGQESKDPHLSQTALNVFSHTPTAGYRSSRMLGGAKAGCNIV</sequence>
<keyword evidence="2" id="KW-1185">Reference proteome</keyword>
<protein>
    <submittedName>
        <fullName evidence="1">Uncharacterized protein</fullName>
    </submittedName>
</protein>
<organism evidence="1 2">
    <name type="scientific">Rhizobium aethiopicum</name>
    <dbReference type="NCBI Taxonomy" id="1138170"/>
    <lineage>
        <taxon>Bacteria</taxon>
        <taxon>Pseudomonadati</taxon>
        <taxon>Pseudomonadota</taxon>
        <taxon>Alphaproteobacteria</taxon>
        <taxon>Hyphomicrobiales</taxon>
        <taxon>Rhizobiaceae</taxon>
        <taxon>Rhizobium/Agrobacterium group</taxon>
        <taxon>Rhizobium</taxon>
    </lineage>
</organism>
<dbReference type="AlphaFoldDB" id="A0A7W6MF34"/>
<proteinExistence type="predicted"/>
<evidence type="ECO:0000313" key="1">
    <source>
        <dbReference type="EMBL" id="MBB4191489.1"/>
    </source>
</evidence>